<reference evidence="2" key="1">
    <citation type="journal article" date="2022" name="Mol. Ecol. Resour.">
        <title>The genomes of chicory, endive, great burdock and yacon provide insights into Asteraceae palaeo-polyploidization history and plant inulin production.</title>
        <authorList>
            <person name="Fan W."/>
            <person name="Wang S."/>
            <person name="Wang H."/>
            <person name="Wang A."/>
            <person name="Jiang F."/>
            <person name="Liu H."/>
            <person name="Zhao H."/>
            <person name="Xu D."/>
            <person name="Zhang Y."/>
        </authorList>
    </citation>
    <scope>NUCLEOTIDE SEQUENCE [LARGE SCALE GENOMIC DNA]</scope>
    <source>
        <strain evidence="2">cv. Yunnan</strain>
    </source>
</reference>
<keyword evidence="2" id="KW-1185">Reference proteome</keyword>
<proteinExistence type="predicted"/>
<dbReference type="Proteomes" id="UP001056120">
    <property type="component" value="Linkage Group LG17"/>
</dbReference>
<reference evidence="1 2" key="2">
    <citation type="journal article" date="2022" name="Mol. Ecol. Resour.">
        <title>The genomes of chicory, endive, great burdock and yacon provide insights into Asteraceae paleo-polyploidization history and plant inulin production.</title>
        <authorList>
            <person name="Fan W."/>
            <person name="Wang S."/>
            <person name="Wang H."/>
            <person name="Wang A."/>
            <person name="Jiang F."/>
            <person name="Liu H."/>
            <person name="Zhao H."/>
            <person name="Xu D."/>
            <person name="Zhang Y."/>
        </authorList>
    </citation>
    <scope>NUCLEOTIDE SEQUENCE [LARGE SCALE GENOMIC DNA]</scope>
    <source>
        <strain evidence="2">cv. Yunnan</strain>
        <tissue evidence="1">Leaves</tissue>
    </source>
</reference>
<accession>A0ACB9EPE5</accession>
<evidence type="ECO:0000313" key="1">
    <source>
        <dbReference type="EMBL" id="KAI3760443.1"/>
    </source>
</evidence>
<sequence length="122" mass="12680">MASNFNINQTLPKRGQIKIKICKMIAKSLANLAYGVAGGEKNTAVGLGGFQSASKHVIKLNRPRRGQIKIMVVKKIAKSLTGLVTGVAGGKKKTAGNRGCCGGCFTSPATVIPVEIVGELEA</sequence>
<dbReference type="EMBL" id="CM042034">
    <property type="protein sequence ID" value="KAI3760443.1"/>
    <property type="molecule type" value="Genomic_DNA"/>
</dbReference>
<gene>
    <name evidence="1" type="ORF">L1987_50838</name>
</gene>
<protein>
    <submittedName>
        <fullName evidence="1">Uncharacterized protein</fullName>
    </submittedName>
</protein>
<organism evidence="1 2">
    <name type="scientific">Smallanthus sonchifolius</name>
    <dbReference type="NCBI Taxonomy" id="185202"/>
    <lineage>
        <taxon>Eukaryota</taxon>
        <taxon>Viridiplantae</taxon>
        <taxon>Streptophyta</taxon>
        <taxon>Embryophyta</taxon>
        <taxon>Tracheophyta</taxon>
        <taxon>Spermatophyta</taxon>
        <taxon>Magnoliopsida</taxon>
        <taxon>eudicotyledons</taxon>
        <taxon>Gunneridae</taxon>
        <taxon>Pentapetalae</taxon>
        <taxon>asterids</taxon>
        <taxon>campanulids</taxon>
        <taxon>Asterales</taxon>
        <taxon>Asteraceae</taxon>
        <taxon>Asteroideae</taxon>
        <taxon>Heliantheae alliance</taxon>
        <taxon>Millerieae</taxon>
        <taxon>Smallanthus</taxon>
    </lineage>
</organism>
<name>A0ACB9EPE5_9ASTR</name>
<evidence type="ECO:0000313" key="2">
    <source>
        <dbReference type="Proteomes" id="UP001056120"/>
    </source>
</evidence>
<comment type="caution">
    <text evidence="1">The sequence shown here is derived from an EMBL/GenBank/DDBJ whole genome shotgun (WGS) entry which is preliminary data.</text>
</comment>